<name>A0A6N6RKL8_9FLAO</name>
<dbReference type="InterPro" id="IPR036938">
    <property type="entry name" value="PAP2/HPO_sf"/>
</dbReference>
<feature type="transmembrane region" description="Helical" evidence="1">
    <location>
        <begin position="112"/>
        <end position="133"/>
    </location>
</feature>
<dbReference type="SUPFAM" id="SSF48317">
    <property type="entry name" value="Acid phosphatase/Vanadium-dependent haloperoxidase"/>
    <property type="match status" value="1"/>
</dbReference>
<dbReference type="Gene3D" id="1.20.144.10">
    <property type="entry name" value="Phosphatidic acid phosphatase type 2/haloperoxidase"/>
    <property type="match status" value="2"/>
</dbReference>
<keyword evidence="1" id="KW-1133">Transmembrane helix</keyword>
<gene>
    <name evidence="3" type="ORF">F8C67_07220</name>
</gene>
<evidence type="ECO:0000313" key="4">
    <source>
        <dbReference type="Proteomes" id="UP000468650"/>
    </source>
</evidence>
<feature type="transmembrane region" description="Helical" evidence="1">
    <location>
        <begin position="64"/>
        <end position="82"/>
    </location>
</feature>
<comment type="caution">
    <text evidence="3">The sequence shown here is derived from an EMBL/GenBank/DDBJ whole genome shotgun (WGS) entry which is preliminary data.</text>
</comment>
<feature type="domain" description="Phosphatidic acid phosphatase type 2/haloperoxidase" evidence="2">
    <location>
        <begin position="61"/>
        <end position="181"/>
    </location>
</feature>
<dbReference type="PANTHER" id="PTHR14969">
    <property type="entry name" value="SPHINGOSINE-1-PHOSPHATE PHOSPHOHYDROLASE"/>
    <property type="match status" value="1"/>
</dbReference>
<dbReference type="Proteomes" id="UP000468650">
    <property type="component" value="Unassembled WGS sequence"/>
</dbReference>
<feature type="transmembrane region" description="Helical" evidence="1">
    <location>
        <begin position="166"/>
        <end position="183"/>
    </location>
</feature>
<dbReference type="OrthoDB" id="9789113at2"/>
<keyword evidence="1" id="KW-0472">Membrane</keyword>
<evidence type="ECO:0000313" key="3">
    <source>
        <dbReference type="EMBL" id="KAB2810370.1"/>
    </source>
</evidence>
<proteinExistence type="predicted"/>
<evidence type="ECO:0000259" key="2">
    <source>
        <dbReference type="SMART" id="SM00014"/>
    </source>
</evidence>
<accession>A0A6N6RKL8</accession>
<evidence type="ECO:0000256" key="1">
    <source>
        <dbReference type="SAM" id="Phobius"/>
    </source>
</evidence>
<feature type="transmembrane region" description="Helical" evidence="1">
    <location>
        <begin position="140"/>
        <end position="160"/>
    </location>
</feature>
<dbReference type="EMBL" id="WBVO01000004">
    <property type="protein sequence ID" value="KAB2810370.1"/>
    <property type="molecule type" value="Genomic_DNA"/>
</dbReference>
<feature type="transmembrane region" description="Helical" evidence="1">
    <location>
        <begin position="30"/>
        <end position="52"/>
    </location>
</feature>
<dbReference type="SMART" id="SM00014">
    <property type="entry name" value="acidPPc"/>
    <property type="match status" value="1"/>
</dbReference>
<protein>
    <submittedName>
        <fullName evidence="3">Phosphatase PAP2 family protein</fullName>
    </submittedName>
</protein>
<organism evidence="3 4">
    <name type="scientific">Phaeocystidibacter luteus</name>
    <dbReference type="NCBI Taxonomy" id="911197"/>
    <lineage>
        <taxon>Bacteria</taxon>
        <taxon>Pseudomonadati</taxon>
        <taxon>Bacteroidota</taxon>
        <taxon>Flavobacteriia</taxon>
        <taxon>Flavobacteriales</taxon>
        <taxon>Phaeocystidibacteraceae</taxon>
        <taxon>Phaeocystidibacter</taxon>
    </lineage>
</organism>
<keyword evidence="4" id="KW-1185">Reference proteome</keyword>
<dbReference type="InterPro" id="IPR000326">
    <property type="entry name" value="PAP2/HPO"/>
</dbReference>
<keyword evidence="1" id="KW-0812">Transmembrane</keyword>
<dbReference type="RefSeq" id="WP_151667159.1">
    <property type="nucleotide sequence ID" value="NZ_WBVO01000004.1"/>
</dbReference>
<dbReference type="AlphaFoldDB" id="A0A6N6RKL8"/>
<reference evidence="3 4" key="1">
    <citation type="submission" date="2019-09" db="EMBL/GenBank/DDBJ databases">
        <title>Genomes of family Cryomorphaceae.</title>
        <authorList>
            <person name="Bowman J.P."/>
        </authorList>
    </citation>
    <scope>NUCLEOTIDE SEQUENCE [LARGE SCALE GENOMIC DNA]</scope>
    <source>
        <strain evidence="3 4">LMG 25704</strain>
    </source>
</reference>
<sequence>MANFDGPFWESDRELFVSLNNAGFESLDGFMLAVSGTLMWIPLYAILVFLLFKAKGTRDGIISLAWVVVLILLCDQLSVHAFKEVFERLRPCHEPLLEGQVRLVKSHCGGQFGFVSSHATNTFGLAVFVGRILKDKYKWLLAALVIWAALVSYSRIWLGVHYPMDIFGGAVLGTVIATLLLRISEKTLNRGRSES</sequence>
<dbReference type="Pfam" id="PF01569">
    <property type="entry name" value="PAP2"/>
    <property type="match status" value="1"/>
</dbReference>
<dbReference type="PANTHER" id="PTHR14969:SF13">
    <property type="entry name" value="AT30094P"/>
    <property type="match status" value="1"/>
</dbReference>